<organism evidence="2 3">
    <name type="scientific">Saccharibacillus endophyticus</name>
    <dbReference type="NCBI Taxonomy" id="2060666"/>
    <lineage>
        <taxon>Bacteria</taxon>
        <taxon>Bacillati</taxon>
        <taxon>Bacillota</taxon>
        <taxon>Bacilli</taxon>
        <taxon>Bacillales</taxon>
        <taxon>Paenibacillaceae</taxon>
        <taxon>Saccharibacillus</taxon>
    </lineage>
</organism>
<accession>A0ABQ1ZSY4</accession>
<dbReference type="Proteomes" id="UP000605427">
    <property type="component" value="Unassembled WGS sequence"/>
</dbReference>
<protein>
    <recommendedName>
        <fullName evidence="4">DUF1027 domain-containing protein</fullName>
    </recommendedName>
</protein>
<evidence type="ECO:0000313" key="3">
    <source>
        <dbReference type="Proteomes" id="UP000605427"/>
    </source>
</evidence>
<evidence type="ECO:0000313" key="2">
    <source>
        <dbReference type="EMBL" id="GGH78578.1"/>
    </source>
</evidence>
<feature type="compositionally biased region" description="Basic and acidic residues" evidence="1">
    <location>
        <begin position="185"/>
        <end position="235"/>
    </location>
</feature>
<dbReference type="InterPro" id="IPR038141">
    <property type="entry name" value="YutD-like_sf"/>
</dbReference>
<dbReference type="InterPro" id="IPR009370">
    <property type="entry name" value="YutD-like"/>
</dbReference>
<dbReference type="RefSeq" id="WP_172245012.1">
    <property type="nucleotide sequence ID" value="NZ_BMDD01000003.1"/>
</dbReference>
<evidence type="ECO:0000256" key="1">
    <source>
        <dbReference type="SAM" id="MobiDB-lite"/>
    </source>
</evidence>
<dbReference type="EMBL" id="BMDD01000003">
    <property type="protein sequence ID" value="GGH78578.1"/>
    <property type="molecule type" value="Genomic_DNA"/>
</dbReference>
<name>A0ABQ1ZSY4_9BACL</name>
<feature type="compositionally biased region" description="Polar residues" evidence="1">
    <location>
        <begin position="271"/>
        <end position="281"/>
    </location>
</feature>
<sequence>MFQIGGKVYEVMINHKNGWNAEAFRGRYSEILERYDYIIGDWGYNQLRLKGMYHDGQSKIAKESQFSFTTDYITEHCNFGCAYFVLRKVKDMKDVKDPEEAAQYQDLGEIKEPVREYRVTNKNKDKDKDAAKDKSEHPAAKDRKEHRGRGGDRDSKHPRGERAQDANDNDTKEKSQGHPGKKQSNRGERPNRDHQNRERDKDKTKGSGGEQHPRNRKREDRGGEQRSAAENRSGSEKSSNGEGRPNAENRPNGENRSGLRLGGGERSNREQTASAQPQRVQPTAADPAANQRTE</sequence>
<comment type="caution">
    <text evidence="2">The sequence shown here is derived from an EMBL/GenBank/DDBJ whole genome shotgun (WGS) entry which is preliminary data.</text>
</comment>
<gene>
    <name evidence="2" type="ORF">GCM10007362_24060</name>
</gene>
<feature type="compositionally biased region" description="Basic and acidic residues" evidence="1">
    <location>
        <begin position="115"/>
        <end position="176"/>
    </location>
</feature>
<reference evidence="3" key="1">
    <citation type="journal article" date="2019" name="Int. J. Syst. Evol. Microbiol.">
        <title>The Global Catalogue of Microorganisms (GCM) 10K type strain sequencing project: providing services to taxonomists for standard genome sequencing and annotation.</title>
        <authorList>
            <consortium name="The Broad Institute Genomics Platform"/>
            <consortium name="The Broad Institute Genome Sequencing Center for Infectious Disease"/>
            <person name="Wu L."/>
            <person name="Ma J."/>
        </authorList>
    </citation>
    <scope>NUCLEOTIDE SEQUENCE [LARGE SCALE GENOMIC DNA]</scope>
    <source>
        <strain evidence="3">CCM 8702</strain>
    </source>
</reference>
<dbReference type="Pfam" id="PF06265">
    <property type="entry name" value="YutD-like"/>
    <property type="match status" value="1"/>
</dbReference>
<keyword evidence="3" id="KW-1185">Reference proteome</keyword>
<evidence type="ECO:0008006" key="4">
    <source>
        <dbReference type="Google" id="ProtNLM"/>
    </source>
</evidence>
<dbReference type="Gene3D" id="3.50.4.20">
    <property type="match status" value="1"/>
</dbReference>
<proteinExistence type="predicted"/>
<feature type="region of interest" description="Disordered" evidence="1">
    <location>
        <begin position="115"/>
        <end position="294"/>
    </location>
</feature>